<dbReference type="InterPro" id="IPR013785">
    <property type="entry name" value="Aldolase_TIM"/>
</dbReference>
<name>A0A2V1H1Z2_9GAMM</name>
<protein>
    <recommendedName>
        <fullName evidence="7">Anaerobic ribonucleoside-triphosphate reductase-activating protein</fullName>
        <ecNumber evidence="7">1.97.1.-</ecNumber>
    </recommendedName>
</protein>
<evidence type="ECO:0000256" key="5">
    <source>
        <dbReference type="ARBA" id="ARBA00023004"/>
    </source>
</evidence>
<dbReference type="PANTHER" id="PTHR30352:SF2">
    <property type="entry name" value="ANAEROBIC RIBONUCLEOSIDE-TRIPHOSPHATE REDUCTASE-ACTIVATING PROTEIN"/>
    <property type="match status" value="1"/>
</dbReference>
<dbReference type="AlphaFoldDB" id="A0A2V1H1Z2"/>
<dbReference type="SFLD" id="SFLDS00029">
    <property type="entry name" value="Radical_SAM"/>
    <property type="match status" value="1"/>
</dbReference>
<keyword evidence="2" id="KW-0004">4Fe-4S</keyword>
<evidence type="ECO:0000256" key="3">
    <source>
        <dbReference type="ARBA" id="ARBA00022691"/>
    </source>
</evidence>
<keyword evidence="3" id="KW-0949">S-adenosyl-L-methionine</keyword>
<evidence type="ECO:0000313" key="9">
    <source>
        <dbReference type="Proteomes" id="UP000244906"/>
    </source>
</evidence>
<comment type="function">
    <text evidence="7">Activation of anaerobic ribonucleoside-triphosphate reductase under anaerobic conditions by generation of an organic free radical, using S-adenosylmethionine and reduced flavodoxin as cosubstrates to produce 5'-deoxy-adenosine.</text>
</comment>
<keyword evidence="7" id="KW-0560">Oxidoreductase</keyword>
<dbReference type="PANTHER" id="PTHR30352">
    <property type="entry name" value="PYRUVATE FORMATE-LYASE-ACTIVATING ENZYME"/>
    <property type="match status" value="1"/>
</dbReference>
<dbReference type="GO" id="GO:0046872">
    <property type="term" value="F:metal ion binding"/>
    <property type="evidence" value="ECO:0007669"/>
    <property type="project" value="UniProtKB-KW"/>
</dbReference>
<evidence type="ECO:0000256" key="4">
    <source>
        <dbReference type="ARBA" id="ARBA00022723"/>
    </source>
</evidence>
<comment type="cofactor">
    <cofactor evidence="1">
        <name>[4Fe-4S] cluster</name>
        <dbReference type="ChEBI" id="CHEBI:49883"/>
    </cofactor>
</comment>
<dbReference type="SFLD" id="SFLDG01066">
    <property type="entry name" value="organic_radical-activating_enz"/>
    <property type="match status" value="1"/>
</dbReference>
<evidence type="ECO:0000256" key="7">
    <source>
        <dbReference type="PIRNR" id="PIRNR000368"/>
    </source>
</evidence>
<proteinExistence type="inferred from homology"/>
<comment type="similarity">
    <text evidence="7">Belongs to the organic radical-activating enzymes family.</text>
</comment>
<dbReference type="InterPro" id="IPR058240">
    <property type="entry name" value="rSAM_sf"/>
</dbReference>
<gene>
    <name evidence="8" type="ORF">DC094_11730</name>
</gene>
<evidence type="ECO:0000256" key="6">
    <source>
        <dbReference type="ARBA" id="ARBA00023014"/>
    </source>
</evidence>
<dbReference type="GO" id="GO:0051539">
    <property type="term" value="F:4 iron, 4 sulfur cluster binding"/>
    <property type="evidence" value="ECO:0007669"/>
    <property type="project" value="UniProtKB-KW"/>
</dbReference>
<evidence type="ECO:0000256" key="2">
    <source>
        <dbReference type="ARBA" id="ARBA00022485"/>
    </source>
</evidence>
<dbReference type="GO" id="GO:0004748">
    <property type="term" value="F:ribonucleoside-diphosphate reductase activity, thioredoxin disulfide as acceptor"/>
    <property type="evidence" value="ECO:0007669"/>
    <property type="project" value="TreeGrafter"/>
</dbReference>
<dbReference type="Gene3D" id="3.20.20.70">
    <property type="entry name" value="Aldolase class I"/>
    <property type="match status" value="1"/>
</dbReference>
<keyword evidence="6" id="KW-0411">Iron-sulfur</keyword>
<dbReference type="RefSeq" id="WP_116687301.1">
    <property type="nucleotide sequence ID" value="NZ_CAWNYD010000004.1"/>
</dbReference>
<dbReference type="PIRSF" id="PIRSF000368">
    <property type="entry name" value="NrdG"/>
    <property type="match status" value="1"/>
</dbReference>
<keyword evidence="5" id="KW-0408">Iron</keyword>
<evidence type="ECO:0000256" key="1">
    <source>
        <dbReference type="ARBA" id="ARBA00001966"/>
    </source>
</evidence>
<dbReference type="InterPro" id="IPR012837">
    <property type="entry name" value="NrdG"/>
</dbReference>
<dbReference type="Pfam" id="PF13353">
    <property type="entry name" value="Fer4_12"/>
    <property type="match status" value="1"/>
</dbReference>
<comment type="caution">
    <text evidence="8">The sequence shown here is derived from an EMBL/GenBank/DDBJ whole genome shotgun (WGS) entry which is preliminary data.</text>
</comment>
<keyword evidence="9" id="KW-1185">Reference proteome</keyword>
<dbReference type="SFLD" id="SFLDF00299">
    <property type="entry name" value="anaerobic_ribonucleoside-triph"/>
    <property type="match status" value="1"/>
</dbReference>
<keyword evidence="4" id="KW-0479">Metal-binding</keyword>
<evidence type="ECO:0000313" key="8">
    <source>
        <dbReference type="EMBL" id="PVZ68916.1"/>
    </source>
</evidence>
<dbReference type="SFLD" id="SFLDG01063">
    <property type="entry name" value="activating_enzymes__group_1"/>
    <property type="match status" value="1"/>
</dbReference>
<reference evidence="8 9" key="1">
    <citation type="submission" date="2018-04" db="EMBL/GenBank/DDBJ databases">
        <title>Thalassorhabdus spongiae gen. nov., sp. nov., isolated from a marine sponge in South-West Iceland.</title>
        <authorList>
            <person name="Knobloch S."/>
            <person name="Daussin A."/>
            <person name="Johannsson R."/>
            <person name="Marteinsson V.T."/>
        </authorList>
    </citation>
    <scope>NUCLEOTIDE SEQUENCE [LARGE SCALE GENOMIC DNA]</scope>
    <source>
        <strain evidence="8 9">Hp12</strain>
    </source>
</reference>
<dbReference type="EC" id="1.97.1.-" evidence="7"/>
<organism evidence="8 9">
    <name type="scientific">Pelagibaculum spongiae</name>
    <dbReference type="NCBI Taxonomy" id="2080658"/>
    <lineage>
        <taxon>Bacteria</taxon>
        <taxon>Pseudomonadati</taxon>
        <taxon>Pseudomonadota</taxon>
        <taxon>Gammaproteobacteria</taxon>
        <taxon>Oceanospirillales</taxon>
        <taxon>Pelagibaculum</taxon>
    </lineage>
</organism>
<dbReference type="GO" id="GO:0043365">
    <property type="term" value="F:[formate-C-acetyltransferase]-activating enzyme activity"/>
    <property type="evidence" value="ECO:0007669"/>
    <property type="project" value="InterPro"/>
</dbReference>
<dbReference type="EMBL" id="QDDL01000004">
    <property type="protein sequence ID" value="PVZ68916.1"/>
    <property type="molecule type" value="Genomic_DNA"/>
</dbReference>
<accession>A0A2V1H1Z2</accession>
<dbReference type="InterPro" id="IPR034457">
    <property type="entry name" value="Organic_radical-activating"/>
</dbReference>
<dbReference type="SUPFAM" id="SSF102114">
    <property type="entry name" value="Radical SAM enzymes"/>
    <property type="match status" value="1"/>
</dbReference>
<dbReference type="Proteomes" id="UP000244906">
    <property type="component" value="Unassembled WGS sequence"/>
</dbReference>
<sequence length="192" mass="22262">MFDTHFNIAHVESSSHIYGPGNRFVIWLQGCTLACKGCWNTAMWPHKENRLIERSFLLKQIIKEKNIEGITFLGGEPLQQCENVRWLISKIKMHNLSAMLYTGYEWSEIKANQNHLDVCNSTDILITGRFLQNERNTNLLWRGSDNQIVNFISNKYSSLKLKEVNQVEITIEEDGALKIYGYPDQLLLDQII</sequence>
<dbReference type="InterPro" id="IPR007197">
    <property type="entry name" value="rSAM"/>
</dbReference>